<keyword evidence="1" id="KW-0813">Transport</keyword>
<proteinExistence type="predicted"/>
<dbReference type="RefSeq" id="WP_114482286.1">
    <property type="nucleotide sequence ID" value="NZ_QPJU01000002.1"/>
</dbReference>
<comment type="caution">
    <text evidence="6">The sequence shown here is derived from an EMBL/GenBank/DDBJ whole genome shotgun (WGS) entry which is preliminary data.</text>
</comment>
<dbReference type="Proteomes" id="UP000252174">
    <property type="component" value="Unassembled WGS sequence"/>
</dbReference>
<keyword evidence="2" id="KW-0472">Membrane</keyword>
<organism evidence="6 7">
    <name type="scientific">Extensimonas vulgaris</name>
    <dbReference type="NCBI Taxonomy" id="1031594"/>
    <lineage>
        <taxon>Bacteria</taxon>
        <taxon>Pseudomonadati</taxon>
        <taxon>Pseudomonadota</taxon>
        <taxon>Betaproteobacteria</taxon>
        <taxon>Burkholderiales</taxon>
        <taxon>Comamonadaceae</taxon>
        <taxon>Extensimonas</taxon>
    </lineage>
</organism>
<dbReference type="GO" id="GO:0005524">
    <property type="term" value="F:ATP binding"/>
    <property type="evidence" value="ECO:0007669"/>
    <property type="project" value="UniProtKB-KW"/>
</dbReference>
<dbReference type="EMBL" id="QPJU01000002">
    <property type="protein sequence ID" value="RCX10686.1"/>
    <property type="molecule type" value="Genomic_DNA"/>
</dbReference>
<feature type="domain" description="ABC transporter" evidence="5">
    <location>
        <begin position="34"/>
        <end position="272"/>
    </location>
</feature>
<evidence type="ECO:0000256" key="3">
    <source>
        <dbReference type="ARBA" id="ARBA00022741"/>
    </source>
</evidence>
<protein>
    <submittedName>
        <fullName evidence="6">Phospholipid/cholesterol/gamma-HCH transport system ATP-binding protein</fullName>
    </submittedName>
</protein>
<keyword evidence="4 6" id="KW-0067">ATP-binding</keyword>
<dbReference type="Gene3D" id="3.40.50.300">
    <property type="entry name" value="P-loop containing nucleotide triphosphate hydrolases"/>
    <property type="match status" value="1"/>
</dbReference>
<dbReference type="PANTHER" id="PTHR43023">
    <property type="entry name" value="PROTEIN TRIGALACTOSYLDIACYLGLYCEROL 3, CHLOROPLASTIC"/>
    <property type="match status" value="1"/>
</dbReference>
<keyword evidence="3" id="KW-0547">Nucleotide-binding</keyword>
<gene>
    <name evidence="6" type="ORF">DFR45_10287</name>
</gene>
<evidence type="ECO:0000256" key="1">
    <source>
        <dbReference type="ARBA" id="ARBA00022448"/>
    </source>
</evidence>
<keyword evidence="7" id="KW-1185">Reference proteome</keyword>
<dbReference type="OrthoDB" id="9802264at2"/>
<evidence type="ECO:0000259" key="5">
    <source>
        <dbReference type="PROSITE" id="PS50893"/>
    </source>
</evidence>
<dbReference type="PANTHER" id="PTHR43023:SF3">
    <property type="entry name" value="PROTEIN TRIGALACTOSYLDIACYLGLYCEROL 3, CHLOROPLASTIC"/>
    <property type="match status" value="1"/>
</dbReference>
<dbReference type="SUPFAM" id="SSF52540">
    <property type="entry name" value="P-loop containing nucleoside triphosphate hydrolases"/>
    <property type="match status" value="1"/>
</dbReference>
<evidence type="ECO:0000313" key="7">
    <source>
        <dbReference type="Proteomes" id="UP000252174"/>
    </source>
</evidence>
<dbReference type="InterPro" id="IPR003439">
    <property type="entry name" value="ABC_transporter-like_ATP-bd"/>
</dbReference>
<keyword evidence="2" id="KW-1003">Cell membrane</keyword>
<dbReference type="InterPro" id="IPR003593">
    <property type="entry name" value="AAA+_ATPase"/>
</dbReference>
<evidence type="ECO:0000313" key="6">
    <source>
        <dbReference type="EMBL" id="RCX10686.1"/>
    </source>
</evidence>
<reference evidence="6 7" key="1">
    <citation type="submission" date="2018-07" db="EMBL/GenBank/DDBJ databases">
        <title>Genomic Encyclopedia of Type Strains, Phase IV (KMG-IV): sequencing the most valuable type-strain genomes for metagenomic binning, comparative biology and taxonomic classification.</title>
        <authorList>
            <person name="Goeker M."/>
        </authorList>
    </citation>
    <scope>NUCLEOTIDE SEQUENCE [LARGE SCALE GENOMIC DNA]</scope>
    <source>
        <strain evidence="6 7">DSM 100911</strain>
    </source>
</reference>
<dbReference type="InterPro" id="IPR027417">
    <property type="entry name" value="P-loop_NTPase"/>
</dbReference>
<dbReference type="SMART" id="SM00382">
    <property type="entry name" value="AAA"/>
    <property type="match status" value="1"/>
</dbReference>
<sequence>MPSPSQTLSAPAAAALPAAPAASPVSSPSAEPVVEVRGLWTVFGKGKDAFVVHQDLDLTVQRGEILALVGGSGTGKTVLLRQMLGLAQPTRGSVTVLGRPAAEMGREGAASRVGMLFQHGALFSAFDVLGNVGLALQELGTLPAALVRDAALVKLQMVGLQPAHATRMPADLSGGMVKRVALARALVMDPPLLLLDEPTAGLDPGSSDEFCALLRALHQSLGLTVVMVTHDLDTLFALSTRVAVLADKKVVVSGAPREVVHFAHPFVREFFGGERGRRALLALPPQAPAAAFAASQEV</sequence>
<dbReference type="PROSITE" id="PS50893">
    <property type="entry name" value="ABC_TRANSPORTER_2"/>
    <property type="match status" value="1"/>
</dbReference>
<name>A0A369AR16_9BURK</name>
<dbReference type="Pfam" id="PF00005">
    <property type="entry name" value="ABC_tran"/>
    <property type="match status" value="1"/>
</dbReference>
<accession>A0A369AR16</accession>
<evidence type="ECO:0000256" key="2">
    <source>
        <dbReference type="ARBA" id="ARBA00022475"/>
    </source>
</evidence>
<dbReference type="GO" id="GO:0016887">
    <property type="term" value="F:ATP hydrolysis activity"/>
    <property type="evidence" value="ECO:0007669"/>
    <property type="project" value="InterPro"/>
</dbReference>
<dbReference type="AlphaFoldDB" id="A0A369AR16"/>
<evidence type="ECO:0000256" key="4">
    <source>
        <dbReference type="ARBA" id="ARBA00022840"/>
    </source>
</evidence>